<reference evidence="1" key="1">
    <citation type="submission" date="2022-03" db="EMBL/GenBank/DDBJ databases">
        <title>Genomic Encyclopedia of Type Strains, Phase III (KMG-III): the genomes of soil and plant-associated and newly described type strains.</title>
        <authorList>
            <person name="Whitman W."/>
        </authorList>
    </citation>
    <scope>NUCLEOTIDE SEQUENCE</scope>
    <source>
        <strain evidence="1">ANL 6-2</strain>
    </source>
</reference>
<organism evidence="1 2">
    <name type="scientific">Natronocella acetinitrilica</name>
    <dbReference type="NCBI Taxonomy" id="414046"/>
    <lineage>
        <taxon>Bacteria</taxon>
        <taxon>Pseudomonadati</taxon>
        <taxon>Pseudomonadota</taxon>
        <taxon>Gammaproteobacteria</taxon>
        <taxon>Chromatiales</taxon>
        <taxon>Ectothiorhodospiraceae</taxon>
        <taxon>Natronocella</taxon>
    </lineage>
</organism>
<dbReference type="Proteomes" id="UP001205843">
    <property type="component" value="Unassembled WGS sequence"/>
</dbReference>
<accession>A0AAE3G4J3</accession>
<name>A0AAE3G4J3_9GAMM</name>
<gene>
    <name evidence="1" type="ORF">J2T57_001723</name>
</gene>
<dbReference type="RefSeq" id="WP_253476757.1">
    <property type="nucleotide sequence ID" value="NZ_JALJXV010000003.1"/>
</dbReference>
<evidence type="ECO:0000313" key="2">
    <source>
        <dbReference type="Proteomes" id="UP001205843"/>
    </source>
</evidence>
<dbReference type="AlphaFoldDB" id="A0AAE3G4J3"/>
<comment type="caution">
    <text evidence="1">The sequence shown here is derived from an EMBL/GenBank/DDBJ whole genome shotgun (WGS) entry which is preliminary data.</text>
</comment>
<dbReference type="EMBL" id="JALJXV010000003">
    <property type="protein sequence ID" value="MCP1674621.1"/>
    <property type="molecule type" value="Genomic_DNA"/>
</dbReference>
<protein>
    <submittedName>
        <fullName evidence="1">Uncharacterized protein</fullName>
    </submittedName>
</protein>
<proteinExistence type="predicted"/>
<keyword evidence="2" id="KW-1185">Reference proteome</keyword>
<evidence type="ECO:0000313" key="1">
    <source>
        <dbReference type="EMBL" id="MCP1674621.1"/>
    </source>
</evidence>
<sequence>MAGTDALLRGLRRLQVSFTIVERLYGGQQAIRLHPGGELAAVDSCGTVRCEPALQAALQAPALAELRTHLDQSHCEAAVLELRRDGAVRIVTDGAALDFEHLGALCAHLTATDSQAP</sequence>